<evidence type="ECO:0000256" key="1">
    <source>
        <dbReference type="SAM" id="MobiDB-lite"/>
    </source>
</evidence>
<sequence length="254" mass="28516">MEEDTLSLSELPLTNSDSSWKEYSARNNQSSSSFDDDDGLFEFFSGDIAAAAASSYPADKIIFCGEDIANNKEAKKDRDADKIIFCGKDIANNKEAKEDREAQSEQGFNTTTKAMKSSLSFNRVGATTVTSSRHQEVRNQRILLNCGYITNKQAEKYGLSMLTTLQKPRWYFFVFGIGRHSMEMEQRAIKTRQSRKGSVTMFHTVEKGEVIKGKGRRSGEGSWGFLRMLGCTDKRAVRVVKATLVCMPEVQSNY</sequence>
<dbReference type="PANTHER" id="PTHR34130:SF5">
    <property type="entry name" value="OS08G0243800 PROTEIN"/>
    <property type="match status" value="1"/>
</dbReference>
<dbReference type="PANTHER" id="PTHR34130">
    <property type="entry name" value="OS08G0243800 PROTEIN"/>
    <property type="match status" value="1"/>
</dbReference>
<protein>
    <submittedName>
        <fullName evidence="2">Uncharacterized protein</fullName>
    </submittedName>
</protein>
<proteinExistence type="predicted"/>
<evidence type="ECO:0000313" key="3">
    <source>
        <dbReference type="Proteomes" id="UP000593562"/>
    </source>
</evidence>
<organism evidence="2 3">
    <name type="scientific">Tripterygium wilfordii</name>
    <name type="common">Thunder God vine</name>
    <dbReference type="NCBI Taxonomy" id="458696"/>
    <lineage>
        <taxon>Eukaryota</taxon>
        <taxon>Viridiplantae</taxon>
        <taxon>Streptophyta</taxon>
        <taxon>Embryophyta</taxon>
        <taxon>Tracheophyta</taxon>
        <taxon>Spermatophyta</taxon>
        <taxon>Magnoliopsida</taxon>
        <taxon>eudicotyledons</taxon>
        <taxon>Gunneridae</taxon>
        <taxon>Pentapetalae</taxon>
        <taxon>rosids</taxon>
        <taxon>fabids</taxon>
        <taxon>Celastrales</taxon>
        <taxon>Celastraceae</taxon>
        <taxon>Tripterygium</taxon>
    </lineage>
</organism>
<dbReference type="AlphaFoldDB" id="A0A7J7CI74"/>
<gene>
    <name evidence="2" type="ORF">HS088_TW16G00205</name>
</gene>
<accession>A0A7J7CI74</accession>
<reference evidence="2 3" key="1">
    <citation type="journal article" date="2020" name="Nat. Commun.">
        <title>Genome of Tripterygium wilfordii and identification of cytochrome P450 involved in triptolide biosynthesis.</title>
        <authorList>
            <person name="Tu L."/>
            <person name="Su P."/>
            <person name="Zhang Z."/>
            <person name="Gao L."/>
            <person name="Wang J."/>
            <person name="Hu T."/>
            <person name="Zhou J."/>
            <person name="Zhang Y."/>
            <person name="Zhao Y."/>
            <person name="Liu Y."/>
            <person name="Song Y."/>
            <person name="Tong Y."/>
            <person name="Lu Y."/>
            <person name="Yang J."/>
            <person name="Xu C."/>
            <person name="Jia M."/>
            <person name="Peters R.J."/>
            <person name="Huang L."/>
            <person name="Gao W."/>
        </authorList>
    </citation>
    <scope>NUCLEOTIDE SEQUENCE [LARGE SCALE GENOMIC DNA]</scope>
    <source>
        <strain evidence="3">cv. XIE 37</strain>
        <tissue evidence="2">Leaf</tissue>
    </source>
</reference>
<comment type="caution">
    <text evidence="2">The sequence shown here is derived from an EMBL/GenBank/DDBJ whole genome shotgun (WGS) entry which is preliminary data.</text>
</comment>
<feature type="region of interest" description="Disordered" evidence="1">
    <location>
        <begin position="1"/>
        <end position="34"/>
    </location>
</feature>
<dbReference type="Proteomes" id="UP000593562">
    <property type="component" value="Unassembled WGS sequence"/>
</dbReference>
<name>A0A7J7CI74_TRIWF</name>
<dbReference type="EMBL" id="JAAARO010000016">
    <property type="protein sequence ID" value="KAF5733765.1"/>
    <property type="molecule type" value="Genomic_DNA"/>
</dbReference>
<keyword evidence="3" id="KW-1185">Reference proteome</keyword>
<dbReference type="InParanoid" id="A0A7J7CI74"/>
<feature type="compositionally biased region" description="Polar residues" evidence="1">
    <location>
        <begin position="1"/>
        <end position="18"/>
    </location>
</feature>
<evidence type="ECO:0000313" key="2">
    <source>
        <dbReference type="EMBL" id="KAF5733765.1"/>
    </source>
</evidence>